<feature type="compositionally biased region" description="Polar residues" evidence="1">
    <location>
        <begin position="330"/>
        <end position="339"/>
    </location>
</feature>
<keyword evidence="3" id="KW-1185">Reference proteome</keyword>
<dbReference type="AlphaFoldDB" id="A0A5B2VPV0"/>
<dbReference type="RefSeq" id="WP_149815932.1">
    <property type="nucleotide sequence ID" value="NZ_VUOA01000009.1"/>
</dbReference>
<feature type="compositionally biased region" description="Low complexity" evidence="1">
    <location>
        <begin position="370"/>
        <end position="389"/>
    </location>
</feature>
<dbReference type="OrthoDB" id="7330655at2"/>
<sequence>MNSNPIFGMIAGLGDAFTSSYAAGEKRARENRLRQTLSGLAAGGNYAEAGRQLIAEGEVGGGVSLIKLGEDQRLRQQQLEAGQAFGQSLSGLLGGGGGGGGFQAPPRAPAGSRVSSIGPDIADPEGVSGDFLRARNADPVGPGIRPILNLARRDGGNDYGALTFKQDGTPGGSAELGNMTIAQVMEFQKQMPAQGHASTAVGAYQMISPTLARAVEAEGLDPATTRFTPEVQDRLAARLVRMRGFDDYQAGRMPADTFARNLSQEWAALPKDASGAGTYDNFNGNRASVPWAEVAGALGGQGAAGIRVAGPGAGQISAPYTPGSGAPIQSLANLGNPPTSRADVDARYGPNGATPNRRAYASLTADMPNSGATPLPSGPSAPGAADMPAVGSAPAQASGFAVPGGGGVLPTPRQVDAPVQGAPGGQGPQPQRGGFDPQRLVQAIPMLAQAAGSAALPEGQRNVANTLLGQALKAADPSWSIVDLGPQGRAHYNPRTREMIPIAGTAQTYTDLPQANGEILQRDATGKLSVARPGDKGTSDVQEYRLYQEQARARGQEPEDFTTWNRGNKRAGATTINNIPGQGKFEETLAAKQAERWNGYIIAADEAQARLGDIETLRETSRRAGSQGSSANFKALVGPYLESAKIPVEGLDDIQLYDSLVKRLAPQMRAPGSGSTSDIEYKGFVASIGPLSNSPAAREMIFDTFEAASRNELARGEIATRLATGEISRADAEKQLRALPTPLQAFREFRKQNPDLVGDAIRQGRDAAKRSDAGGVRVAPLGERTPLPDGYSMGRVVKEARDAVAAGRDRNEVARRLGAYGLNPDEVLPR</sequence>
<dbReference type="EMBL" id="VUOA01000009">
    <property type="protein sequence ID" value="KAA2241151.1"/>
    <property type="molecule type" value="Genomic_DNA"/>
</dbReference>
<evidence type="ECO:0000313" key="2">
    <source>
        <dbReference type="EMBL" id="KAA2241151.1"/>
    </source>
</evidence>
<dbReference type="InterPro" id="IPR023346">
    <property type="entry name" value="Lysozyme-like_dom_sf"/>
</dbReference>
<dbReference type="Gene3D" id="1.10.530.10">
    <property type="match status" value="1"/>
</dbReference>
<dbReference type="SUPFAM" id="SSF53955">
    <property type="entry name" value="Lysozyme-like"/>
    <property type="match status" value="1"/>
</dbReference>
<protein>
    <submittedName>
        <fullName evidence="2">Uncharacterized protein</fullName>
    </submittedName>
</protein>
<comment type="caution">
    <text evidence="2">The sequence shown here is derived from an EMBL/GenBank/DDBJ whole genome shotgun (WGS) entry which is preliminary data.</text>
</comment>
<gene>
    <name evidence="2" type="ORF">F0L46_04965</name>
</gene>
<evidence type="ECO:0000256" key="1">
    <source>
        <dbReference type="SAM" id="MobiDB-lite"/>
    </source>
</evidence>
<accession>A0A5B2VPV0</accession>
<proteinExistence type="predicted"/>
<evidence type="ECO:0000313" key="3">
    <source>
        <dbReference type="Proteomes" id="UP000323142"/>
    </source>
</evidence>
<name>A0A5B2VPV0_9HYPH</name>
<dbReference type="Proteomes" id="UP000323142">
    <property type="component" value="Unassembled WGS sequence"/>
</dbReference>
<reference evidence="2 3" key="2">
    <citation type="submission" date="2019-09" db="EMBL/GenBank/DDBJ databases">
        <authorList>
            <person name="Jin C."/>
        </authorList>
    </citation>
    <scope>NUCLEOTIDE SEQUENCE [LARGE SCALE GENOMIC DNA]</scope>
    <source>
        <strain evidence="2 3">BN140002</strain>
    </source>
</reference>
<reference evidence="2 3" key="1">
    <citation type="submission" date="2019-09" db="EMBL/GenBank/DDBJ databases">
        <title>Salinarimonas rosea gen. nov., sp. nov., a new member of the a-2 subgroup of the Proteobacteria.</title>
        <authorList>
            <person name="Liu J."/>
        </authorList>
    </citation>
    <scope>NUCLEOTIDE SEQUENCE [LARGE SCALE GENOMIC DNA]</scope>
    <source>
        <strain evidence="2 3">BN140002</strain>
    </source>
</reference>
<feature type="region of interest" description="Disordered" evidence="1">
    <location>
        <begin position="327"/>
        <end position="436"/>
    </location>
</feature>
<organism evidence="2 3">
    <name type="scientific">Salinarimonas soli</name>
    <dbReference type="NCBI Taxonomy" id="1638099"/>
    <lineage>
        <taxon>Bacteria</taxon>
        <taxon>Pseudomonadati</taxon>
        <taxon>Pseudomonadota</taxon>
        <taxon>Alphaproteobacteria</taxon>
        <taxon>Hyphomicrobiales</taxon>
        <taxon>Salinarimonadaceae</taxon>
        <taxon>Salinarimonas</taxon>
    </lineage>
</organism>